<organism evidence="2 3">
    <name type="scientific">Durio zibethinus</name>
    <name type="common">Durian</name>
    <dbReference type="NCBI Taxonomy" id="66656"/>
    <lineage>
        <taxon>Eukaryota</taxon>
        <taxon>Viridiplantae</taxon>
        <taxon>Streptophyta</taxon>
        <taxon>Embryophyta</taxon>
        <taxon>Tracheophyta</taxon>
        <taxon>Spermatophyta</taxon>
        <taxon>Magnoliopsida</taxon>
        <taxon>eudicotyledons</taxon>
        <taxon>Gunneridae</taxon>
        <taxon>Pentapetalae</taxon>
        <taxon>rosids</taxon>
        <taxon>malvids</taxon>
        <taxon>Malvales</taxon>
        <taxon>Malvaceae</taxon>
        <taxon>Helicteroideae</taxon>
        <taxon>Durio</taxon>
    </lineage>
</organism>
<dbReference type="PANTHER" id="PTHR46087">
    <property type="entry name" value="PUTATIVE, EXPRESSED-RELATED"/>
    <property type="match status" value="1"/>
</dbReference>
<proteinExistence type="predicted"/>
<evidence type="ECO:0000313" key="3">
    <source>
        <dbReference type="RefSeq" id="XP_022766692.1"/>
    </source>
</evidence>
<dbReference type="AlphaFoldDB" id="A0A6P6AP99"/>
<dbReference type="KEGG" id="dzi:111311518"/>
<dbReference type="SUPFAM" id="SSF48371">
    <property type="entry name" value="ARM repeat"/>
    <property type="match status" value="1"/>
</dbReference>
<name>A0A6P6AP99_DURZI</name>
<dbReference type="Pfam" id="PF21052">
    <property type="entry name" value="EFR3_ARM"/>
    <property type="match status" value="1"/>
</dbReference>
<evidence type="ECO:0000313" key="2">
    <source>
        <dbReference type="Proteomes" id="UP000515121"/>
    </source>
</evidence>
<keyword evidence="2" id="KW-1185">Reference proteome</keyword>
<dbReference type="Proteomes" id="UP000515121">
    <property type="component" value="Unplaced"/>
</dbReference>
<gene>
    <name evidence="3" type="primary">LOC111311518</name>
</gene>
<accession>A0A6P6AP99</accession>
<dbReference type="InterPro" id="IPR049152">
    <property type="entry name" value="EFR3-like_ARM"/>
</dbReference>
<reference evidence="3" key="1">
    <citation type="submission" date="2025-08" db="UniProtKB">
        <authorList>
            <consortium name="RefSeq"/>
        </authorList>
    </citation>
    <scope>IDENTIFICATION</scope>
    <source>
        <tissue evidence="3">Fruit stalk</tissue>
    </source>
</reference>
<protein>
    <submittedName>
        <fullName evidence="3">Uncharacterized protein LOC111311518</fullName>
    </submittedName>
</protein>
<dbReference type="RefSeq" id="XP_022766692.1">
    <property type="nucleotide sequence ID" value="XM_022910957.1"/>
</dbReference>
<dbReference type="InterPro" id="IPR016024">
    <property type="entry name" value="ARM-type_fold"/>
</dbReference>
<feature type="region of interest" description="Disordered" evidence="1">
    <location>
        <begin position="610"/>
        <end position="630"/>
    </location>
</feature>
<dbReference type="PANTHER" id="PTHR46087:SF9">
    <property type="entry name" value="ARM REPEAT SUPERFAMILY PROTEIN"/>
    <property type="match status" value="1"/>
</dbReference>
<feature type="compositionally biased region" description="Polar residues" evidence="1">
    <location>
        <begin position="618"/>
        <end position="630"/>
    </location>
</feature>
<dbReference type="GeneID" id="111311518"/>
<evidence type="ECO:0000256" key="1">
    <source>
        <dbReference type="SAM" id="MobiDB-lite"/>
    </source>
</evidence>
<dbReference type="OrthoDB" id="19232at2759"/>
<sequence length="1023" mass="113955">MSFISGLISRQVLPACGSLCFFCPAMRARSRQPVKRYKKLITEIFPRNQEEGPNDRKIGKLCEYASKNPLRIPKITNSLEQRCYKELRNENFQSVKIVMCIYRKLLVSCREQMTLFASSLLSIIQTLLDQTRQDEVQIIGCQTLFDFLNNQKDGTCMFNLEGFIPKLCQLAQETEEGERERNLCSAGLQALSSMIWFMGEHSHISVEFDNIVSVVLENYGGPRKNLENLNVSQSRWVQEVLKNEGHVSPLPDVLITIPSWETIVNDKGELNVTAEDAQNPCFWSRVCLHNMAKLAKEATTTRRVLESLFRYFDNENLWSLQNGLAFPVLKDMQLLMDSSGQNKHILLSVLVKHLDHKNVLKQPDMQLEIVEVTTSLAQHSKVEPSVAILGAVSDVMRHLRKCIHYALDDATIGSDIVNWNMNFKEAVDNCLVQLARKVGDAGPILDAMAVMLENISNVTVIARTTICVVYRTAQIIASIPNPSYLNKAFPEALFHQLLPVMVHPDHETRIGAHRIFSVVLVPTSVCPQPSSVTPVTNKASGIPRTLSRTVSVFSSSAALFEKLRKQKPFSKENACLENKENVASEGELKNSNNGILNRLKSSYSRAYSSRSLPVPSATDENSLSDSNTVSEANSLRLSSTQIGLLLSSIWAQSIFPQNTPQNYEAIAHTYSLVLLFSRAKNSSNEALVRSFQLAFSLRSISLNEGGPLPPSRRRSLFTLATSMILFSSKAFNILPIVYCAKVALSERTVDPFLRLVEDRKLQAVNTQSDQPTNVYGSKEDDNLAVKTLSEIQIAPEQHRENLASEIVKSLGNLSGPELSTIRGQLLNEFLPDDVCPLGAQLPLDAPHKVYQAGAEENKSIKEGDPIFSIGDDAFPEPFEVQTKDNSELSLGIPNLLDVNQLLESVLETANQFGRISVCTGPEMSYKDIARHCEALLTGKQQKMSHLMSIQLRQESLIRLSFQHPDNETKQTGPFLEQTGSTNPFTQPVGTLPLLCATEYQNHPRSLSLPASSPYDNFLKAAGC</sequence>
<dbReference type="InterPro" id="IPR055296">
    <property type="entry name" value="SRL2-like"/>
</dbReference>